<reference evidence="3 4" key="1">
    <citation type="submission" date="2020-03" db="EMBL/GenBank/DDBJ databases">
        <title>Genomic analysis of Bacteroides faecium CBA7301.</title>
        <authorList>
            <person name="Kim J."/>
            <person name="Roh S.W."/>
        </authorList>
    </citation>
    <scope>NUCLEOTIDE SEQUENCE [LARGE SCALE GENOMIC DNA]</scope>
    <source>
        <strain evidence="3 4">CBA7301</strain>
    </source>
</reference>
<feature type="transmembrane region" description="Helical" evidence="1">
    <location>
        <begin position="299"/>
        <end position="321"/>
    </location>
</feature>
<dbReference type="KEGG" id="bfc:BacF7301_00025"/>
<keyword evidence="3" id="KW-0012">Acyltransferase</keyword>
<feature type="transmembrane region" description="Helical" evidence="1">
    <location>
        <begin position="173"/>
        <end position="193"/>
    </location>
</feature>
<feature type="transmembrane region" description="Helical" evidence="1">
    <location>
        <begin position="12"/>
        <end position="28"/>
    </location>
</feature>
<feature type="transmembrane region" description="Helical" evidence="1">
    <location>
        <begin position="48"/>
        <end position="67"/>
    </location>
</feature>
<evidence type="ECO:0000259" key="2">
    <source>
        <dbReference type="Pfam" id="PF01757"/>
    </source>
</evidence>
<dbReference type="RefSeq" id="WP_167959406.1">
    <property type="nucleotide sequence ID" value="NZ_CP050831.1"/>
</dbReference>
<evidence type="ECO:0000313" key="3">
    <source>
        <dbReference type="EMBL" id="QIU92641.1"/>
    </source>
</evidence>
<dbReference type="AlphaFoldDB" id="A0A6H0KHZ1"/>
<dbReference type="PANTHER" id="PTHR37312">
    <property type="entry name" value="MEMBRANE-BOUND ACYLTRANSFERASE YKRP-RELATED"/>
    <property type="match status" value="1"/>
</dbReference>
<dbReference type="InterPro" id="IPR052734">
    <property type="entry name" value="Nod_factor_acetyltransferase"/>
</dbReference>
<feature type="transmembrane region" description="Helical" evidence="1">
    <location>
        <begin position="125"/>
        <end position="142"/>
    </location>
</feature>
<gene>
    <name evidence="3" type="ORF">BacF7301_00025</name>
</gene>
<protein>
    <submittedName>
        <fullName evidence="3">Acyltransferase</fullName>
    </submittedName>
</protein>
<feature type="transmembrane region" description="Helical" evidence="1">
    <location>
        <begin position="205"/>
        <end position="223"/>
    </location>
</feature>
<name>A0A6H0KHZ1_9BACE</name>
<feature type="transmembrane region" description="Helical" evidence="1">
    <location>
        <begin position="149"/>
        <end position="167"/>
    </location>
</feature>
<keyword evidence="1" id="KW-0812">Transmembrane</keyword>
<dbReference type="EMBL" id="CP050831">
    <property type="protein sequence ID" value="QIU92641.1"/>
    <property type="molecule type" value="Genomic_DNA"/>
</dbReference>
<feature type="transmembrane region" description="Helical" evidence="1">
    <location>
        <begin position="235"/>
        <end position="257"/>
    </location>
</feature>
<evidence type="ECO:0000313" key="4">
    <source>
        <dbReference type="Proteomes" id="UP000501780"/>
    </source>
</evidence>
<feature type="transmembrane region" description="Helical" evidence="1">
    <location>
        <begin position="269"/>
        <end position="287"/>
    </location>
</feature>
<dbReference type="GO" id="GO:0016747">
    <property type="term" value="F:acyltransferase activity, transferring groups other than amino-acyl groups"/>
    <property type="evidence" value="ECO:0007669"/>
    <property type="project" value="InterPro"/>
</dbReference>
<proteinExistence type="predicted"/>
<keyword evidence="1" id="KW-1133">Transmembrane helix</keyword>
<keyword evidence="4" id="KW-1185">Reference proteome</keyword>
<dbReference type="PANTHER" id="PTHR37312:SF1">
    <property type="entry name" value="MEMBRANE-BOUND ACYLTRANSFERASE YKRP-RELATED"/>
    <property type="match status" value="1"/>
</dbReference>
<accession>A0A6H0KHZ1</accession>
<organism evidence="3 4">
    <name type="scientific">Bacteroides faecium</name>
    <dbReference type="NCBI Taxonomy" id="2715212"/>
    <lineage>
        <taxon>Bacteria</taxon>
        <taxon>Pseudomonadati</taxon>
        <taxon>Bacteroidota</taxon>
        <taxon>Bacteroidia</taxon>
        <taxon>Bacteroidales</taxon>
        <taxon>Bacteroidaceae</taxon>
        <taxon>Bacteroides</taxon>
    </lineage>
</organism>
<feature type="transmembrane region" description="Helical" evidence="1">
    <location>
        <begin position="74"/>
        <end position="93"/>
    </location>
</feature>
<evidence type="ECO:0000256" key="1">
    <source>
        <dbReference type="SAM" id="Phobius"/>
    </source>
</evidence>
<keyword evidence="3" id="KW-0808">Transferase</keyword>
<sequence length="350" mass="40465">MEGNPGKRIDFVDLTKGVCIILVVMAHIGGAFDKLDKDSMLSCFRMPLYFFISGVFFKSYEGLLGFIVRKINKLIIPFLFFYLSAFLLKYIVWKIAPGVFQIPVSWKELLVVFHGHDLIKFNPPIWFLLALFNCNILFYLIHFLREKHLSLMFALTLLIGCAGFYLGKLQIELPLYIDVSMTALPFYVAGFWIRRYNFFLFPSHRFDKLIPVFVLLALVVMYFTSTTLGMRTNNYSGNIFQVYIAAFAGIFMIMLLCKKVKRLKVVSYLGRYSIITLSIHGPILHFLRPLVARYIHNDWAQAIALLFITLSICILLTPVFLKVIPQMVAQKDLLKVKQNQTNNPSYEDKQ</sequence>
<dbReference type="InterPro" id="IPR002656">
    <property type="entry name" value="Acyl_transf_3_dom"/>
</dbReference>
<dbReference type="Pfam" id="PF01757">
    <property type="entry name" value="Acyl_transf_3"/>
    <property type="match status" value="1"/>
</dbReference>
<keyword evidence="1" id="KW-0472">Membrane</keyword>
<dbReference type="Proteomes" id="UP000501780">
    <property type="component" value="Chromosome"/>
</dbReference>
<feature type="domain" description="Acyltransferase 3" evidence="2">
    <location>
        <begin position="10"/>
        <end position="317"/>
    </location>
</feature>